<feature type="transmembrane region" description="Helical" evidence="1">
    <location>
        <begin position="20"/>
        <end position="38"/>
    </location>
</feature>
<gene>
    <name evidence="2" type="primary">NCL1_48543</name>
    <name evidence="2" type="ORF">TNCV_4091161</name>
</gene>
<protein>
    <submittedName>
        <fullName evidence="2">Uncharacterized protein</fullName>
    </submittedName>
</protein>
<evidence type="ECO:0000256" key="1">
    <source>
        <dbReference type="SAM" id="Phobius"/>
    </source>
</evidence>
<evidence type="ECO:0000313" key="3">
    <source>
        <dbReference type="Proteomes" id="UP000887159"/>
    </source>
</evidence>
<reference evidence="2" key="1">
    <citation type="submission" date="2020-08" db="EMBL/GenBank/DDBJ databases">
        <title>Multicomponent nature underlies the extraordinary mechanical properties of spider dragline silk.</title>
        <authorList>
            <person name="Kono N."/>
            <person name="Nakamura H."/>
            <person name="Mori M."/>
            <person name="Yoshida Y."/>
            <person name="Ohtoshi R."/>
            <person name="Malay A.D."/>
            <person name="Moran D.A.P."/>
            <person name="Tomita M."/>
            <person name="Numata K."/>
            <person name="Arakawa K."/>
        </authorList>
    </citation>
    <scope>NUCLEOTIDE SEQUENCE</scope>
</reference>
<keyword evidence="1" id="KW-0812">Transmembrane</keyword>
<dbReference type="EMBL" id="BMAU01021109">
    <property type="protein sequence ID" value="GFX90991.1"/>
    <property type="molecule type" value="Genomic_DNA"/>
</dbReference>
<evidence type="ECO:0000313" key="2">
    <source>
        <dbReference type="EMBL" id="GFX90991.1"/>
    </source>
</evidence>
<comment type="caution">
    <text evidence="2">The sequence shown here is derived from an EMBL/GenBank/DDBJ whole genome shotgun (WGS) entry which is preliminary data.</text>
</comment>
<keyword evidence="3" id="KW-1185">Reference proteome</keyword>
<keyword evidence="1" id="KW-0472">Membrane</keyword>
<sequence>MRTQVLCPFYHTEQPQTKHFFFRFFLLFFLLSSSSFFAKRAIQGTKQSQENLATYKTHPQHKTELNRLQNAIKRKIYHYRQQSWEDNLSTLNAEDNSLWGIAKAFRKKPSPISAPRLPTGIAQRYKQKLK</sequence>
<keyword evidence="1" id="KW-1133">Transmembrane helix</keyword>
<dbReference type="AlphaFoldDB" id="A0A8X6USM2"/>
<accession>A0A8X6USM2</accession>
<proteinExistence type="predicted"/>
<name>A0A8X6USM2_TRICX</name>
<dbReference type="Proteomes" id="UP000887159">
    <property type="component" value="Unassembled WGS sequence"/>
</dbReference>
<organism evidence="2 3">
    <name type="scientific">Trichonephila clavipes</name>
    <name type="common">Golden silk orbweaver</name>
    <name type="synonym">Nephila clavipes</name>
    <dbReference type="NCBI Taxonomy" id="2585209"/>
    <lineage>
        <taxon>Eukaryota</taxon>
        <taxon>Metazoa</taxon>
        <taxon>Ecdysozoa</taxon>
        <taxon>Arthropoda</taxon>
        <taxon>Chelicerata</taxon>
        <taxon>Arachnida</taxon>
        <taxon>Araneae</taxon>
        <taxon>Araneomorphae</taxon>
        <taxon>Entelegynae</taxon>
        <taxon>Araneoidea</taxon>
        <taxon>Nephilidae</taxon>
        <taxon>Trichonephila</taxon>
    </lineage>
</organism>